<evidence type="ECO:0000313" key="2">
    <source>
        <dbReference type="Proteomes" id="UP000265180"/>
    </source>
</evidence>
<reference evidence="1" key="4">
    <citation type="submission" date="2025-09" db="UniProtKB">
        <authorList>
            <consortium name="Ensembl"/>
        </authorList>
    </citation>
    <scope>IDENTIFICATION</scope>
    <source>
        <strain evidence="1">HNI</strain>
    </source>
</reference>
<reference evidence="1 2" key="2">
    <citation type="submission" date="2017-04" db="EMBL/GenBank/DDBJ databases">
        <title>CpG methylation of centromeres and impact of large insertions on vertebrate speciation.</title>
        <authorList>
            <person name="Ichikawa K."/>
            <person name="Yoshimura J."/>
            <person name="Morishita S."/>
        </authorList>
    </citation>
    <scope>NUCLEOTIDE SEQUENCE</scope>
    <source>
        <strain evidence="1 2">HNI</strain>
    </source>
</reference>
<name>A0A3P9LCV6_ORYLA</name>
<reference key="1">
    <citation type="journal article" date="2007" name="Nature">
        <title>The medaka draft genome and insights into vertebrate genome evolution.</title>
        <authorList>
            <person name="Kasahara M."/>
            <person name="Naruse K."/>
            <person name="Sasaki S."/>
            <person name="Nakatani Y."/>
            <person name="Qu W."/>
            <person name="Ahsan B."/>
            <person name="Yamada T."/>
            <person name="Nagayasu Y."/>
            <person name="Doi K."/>
            <person name="Kasai Y."/>
            <person name="Jindo T."/>
            <person name="Kobayashi D."/>
            <person name="Shimada A."/>
            <person name="Toyoda A."/>
            <person name="Kuroki Y."/>
            <person name="Fujiyama A."/>
            <person name="Sasaki T."/>
            <person name="Shimizu A."/>
            <person name="Asakawa S."/>
            <person name="Shimizu N."/>
            <person name="Hashimoto S."/>
            <person name="Yang J."/>
            <person name="Lee Y."/>
            <person name="Matsushima K."/>
            <person name="Sugano S."/>
            <person name="Sakaizumi M."/>
            <person name="Narita T."/>
            <person name="Ohishi K."/>
            <person name="Haga S."/>
            <person name="Ohta F."/>
            <person name="Nomoto H."/>
            <person name="Nogata K."/>
            <person name="Morishita T."/>
            <person name="Endo T."/>
            <person name="Shin-I T."/>
            <person name="Takeda H."/>
            <person name="Morishita S."/>
            <person name="Kohara Y."/>
        </authorList>
    </citation>
    <scope>NUCLEOTIDE SEQUENCE [LARGE SCALE GENOMIC DNA]</scope>
    <source>
        <strain>Hd-rR</strain>
    </source>
</reference>
<evidence type="ECO:0000313" key="1">
    <source>
        <dbReference type="Ensembl" id="ENSORLP00020018463.1"/>
    </source>
</evidence>
<dbReference type="Proteomes" id="UP000265180">
    <property type="component" value="Chromosome 4"/>
</dbReference>
<accession>A0A3P9LCV6</accession>
<reference evidence="1" key="3">
    <citation type="submission" date="2025-08" db="UniProtKB">
        <authorList>
            <consortium name="Ensembl"/>
        </authorList>
    </citation>
    <scope>IDENTIFICATION</scope>
    <source>
        <strain evidence="1">HNI</strain>
    </source>
</reference>
<protein>
    <submittedName>
        <fullName evidence="1">Uncharacterized protein</fullName>
    </submittedName>
</protein>
<organism evidence="1 2">
    <name type="scientific">Oryzias latipes</name>
    <name type="common">Japanese rice fish</name>
    <name type="synonym">Japanese killifish</name>
    <dbReference type="NCBI Taxonomy" id="8090"/>
    <lineage>
        <taxon>Eukaryota</taxon>
        <taxon>Metazoa</taxon>
        <taxon>Chordata</taxon>
        <taxon>Craniata</taxon>
        <taxon>Vertebrata</taxon>
        <taxon>Euteleostomi</taxon>
        <taxon>Actinopterygii</taxon>
        <taxon>Neopterygii</taxon>
        <taxon>Teleostei</taxon>
        <taxon>Neoteleostei</taxon>
        <taxon>Acanthomorphata</taxon>
        <taxon>Ovalentaria</taxon>
        <taxon>Atherinomorphae</taxon>
        <taxon>Beloniformes</taxon>
        <taxon>Adrianichthyidae</taxon>
        <taxon>Oryziinae</taxon>
        <taxon>Oryzias</taxon>
    </lineage>
</organism>
<dbReference type="AlphaFoldDB" id="A0A3P9LCV6"/>
<dbReference type="Ensembl" id="ENSORLT00020027300.1">
    <property type="protein sequence ID" value="ENSORLP00020018463.1"/>
    <property type="gene ID" value="ENSORLG00020019406.1"/>
</dbReference>
<proteinExistence type="predicted"/>
<sequence length="104" mass="11899">EKSQNHTGSVTPRYDGAQRPAVELRRGRRCEDPLTDGGARLSCRLIRHHGVERFGGPRRLDSFIWRPSLLKDFESAIVILDRLMLSCILRSKCSHWMVRDGKGL</sequence>